<dbReference type="CDD" id="cd00082">
    <property type="entry name" value="HisKA"/>
    <property type="match status" value="1"/>
</dbReference>
<name>A0A1J1LNB8_9CYAN</name>
<dbReference type="Pfam" id="PF02518">
    <property type="entry name" value="HATPase_c"/>
    <property type="match status" value="1"/>
</dbReference>
<evidence type="ECO:0000256" key="2">
    <source>
        <dbReference type="ARBA" id="ARBA00012438"/>
    </source>
</evidence>
<evidence type="ECO:0000256" key="7">
    <source>
        <dbReference type="SAM" id="Coils"/>
    </source>
</evidence>
<dbReference type="FunFam" id="3.30.565.10:FF:000006">
    <property type="entry name" value="Sensor histidine kinase WalK"/>
    <property type="match status" value="1"/>
</dbReference>
<dbReference type="InterPro" id="IPR036097">
    <property type="entry name" value="HisK_dim/P_sf"/>
</dbReference>
<evidence type="ECO:0000256" key="1">
    <source>
        <dbReference type="ARBA" id="ARBA00000085"/>
    </source>
</evidence>
<dbReference type="Pfam" id="PF01590">
    <property type="entry name" value="GAF"/>
    <property type="match status" value="1"/>
</dbReference>
<dbReference type="SUPFAM" id="SSF55874">
    <property type="entry name" value="ATPase domain of HSP90 chaperone/DNA topoisomerase II/histidine kinase"/>
    <property type="match status" value="1"/>
</dbReference>
<proteinExistence type="predicted"/>
<dbReference type="Gene3D" id="3.30.450.40">
    <property type="match status" value="1"/>
</dbReference>
<dbReference type="SMART" id="SM00388">
    <property type="entry name" value="HisKA"/>
    <property type="match status" value="1"/>
</dbReference>
<dbReference type="InterPro" id="IPR003661">
    <property type="entry name" value="HisK_dim/P_dom"/>
</dbReference>
<keyword evidence="10" id="KW-1185">Reference proteome</keyword>
<keyword evidence="5 9" id="KW-0418">Kinase</keyword>
<keyword evidence="6" id="KW-0902">Two-component regulatory system</keyword>
<dbReference type="InterPro" id="IPR005467">
    <property type="entry name" value="His_kinase_dom"/>
</dbReference>
<dbReference type="OrthoDB" id="524899at2"/>
<keyword evidence="3" id="KW-0597">Phosphoprotein</keyword>
<sequence length="677" mass="76801">MSISTSVLTELVQFLPSLKPQIYFKSSLTALSHAMEDQVLAGSDQPLVIATFQQERFYRQEAHRYRRISEITPQVYVMAASETAFTNSSDHHETVAFNPEDQLRQEWNLLVLGQYYSTCLVCIEREDLVQNSQMPEQLLMDQARPFEGIWTSDRQVCIKVAELLFERILHYRPELTEKVEQGFSSFGIRLGTRKGKKTTTRSKSNSISQDCSSLNDPFAYRLVTYLQAGQHKLLRVYRSLAAKERKERLVNSITATIRQSLNPQEVIKVATQELGEAMGACRCLIYRCKATDNSVKISNEYLCNNMISLIGKTWILRENPLFQEVVKGQERIYINDINKNNFTKINQANEAAEKTLLVLTKSEEALTKIAQKWQIKGWLMIPILYQGQLLGMVELHQCNCNRSLWQEDDLSMVDAIATQLGAAIIQAETYANLEDLNQQLEALERTRSNLIAITGHELRTPLSTILVCLETLNQEPDMPVEMRKVMLDTALEDAERLRKLVQDFLKLSHLESGRVDWNPESLRLKECIDLAISGIRTHHVAHEVPRIETQVPSDLPLVQADGEWLVELLSKLLDNACKFTNPDGKVTISAQCNSDQMVEVTISDTGRGIEPNRLDAVFERFYQEEGSLRRSVGGTGLGLAIGKQIVNGWGGEIWADSPGKNQGSQFHFTIPYIENND</sequence>
<dbReference type="InterPro" id="IPR019278">
    <property type="entry name" value="DICT_dom"/>
</dbReference>
<reference evidence="10" key="1">
    <citation type="submission" date="2015-10" db="EMBL/GenBank/DDBJ databases">
        <authorList>
            <person name="Regsiter A."/>
            <person name="william w."/>
        </authorList>
    </citation>
    <scope>NUCLEOTIDE SEQUENCE [LARGE SCALE GENOMIC DNA]</scope>
</reference>
<dbReference type="PANTHER" id="PTHR43711:SF26">
    <property type="entry name" value="SENSOR HISTIDINE KINASE RCSC"/>
    <property type="match status" value="1"/>
</dbReference>
<keyword evidence="7" id="KW-0175">Coiled coil</keyword>
<dbReference type="STRING" id="671072.PL9214510105"/>
<dbReference type="InterPro" id="IPR050736">
    <property type="entry name" value="Sensor_HK_Regulatory"/>
</dbReference>
<dbReference type="InterPro" id="IPR029016">
    <property type="entry name" value="GAF-like_dom_sf"/>
</dbReference>
<evidence type="ECO:0000256" key="4">
    <source>
        <dbReference type="ARBA" id="ARBA00022679"/>
    </source>
</evidence>
<dbReference type="AlphaFoldDB" id="A0A1J1LNB8"/>
<dbReference type="GO" id="GO:0000155">
    <property type="term" value="F:phosphorelay sensor kinase activity"/>
    <property type="evidence" value="ECO:0007669"/>
    <property type="project" value="InterPro"/>
</dbReference>
<dbReference type="EMBL" id="CZDF01000157">
    <property type="protein sequence ID" value="CUR33436.1"/>
    <property type="molecule type" value="Genomic_DNA"/>
</dbReference>
<dbReference type="SUPFAM" id="SSF47384">
    <property type="entry name" value="Homodimeric domain of signal transducing histidine kinase"/>
    <property type="match status" value="1"/>
</dbReference>
<dbReference type="RefSeq" id="WP_072720025.1">
    <property type="nucleotide sequence ID" value="NZ_LN889802.1"/>
</dbReference>
<evidence type="ECO:0000256" key="6">
    <source>
        <dbReference type="ARBA" id="ARBA00023012"/>
    </source>
</evidence>
<dbReference type="PRINTS" id="PR00344">
    <property type="entry name" value="BCTRLSENSOR"/>
</dbReference>
<dbReference type="Pfam" id="PF10069">
    <property type="entry name" value="DICT"/>
    <property type="match status" value="1"/>
</dbReference>
<evidence type="ECO:0000313" key="10">
    <source>
        <dbReference type="Proteomes" id="UP000184315"/>
    </source>
</evidence>
<accession>A0A1J1LNB8</accession>
<dbReference type="PROSITE" id="PS50109">
    <property type="entry name" value="HIS_KIN"/>
    <property type="match status" value="1"/>
</dbReference>
<evidence type="ECO:0000313" key="9">
    <source>
        <dbReference type="EMBL" id="CUR33436.1"/>
    </source>
</evidence>
<dbReference type="Pfam" id="PF17150">
    <property type="entry name" value="CHASE6_C"/>
    <property type="match status" value="1"/>
</dbReference>
<dbReference type="InterPro" id="IPR003594">
    <property type="entry name" value="HATPase_dom"/>
</dbReference>
<dbReference type="Proteomes" id="UP000184315">
    <property type="component" value="Unassembled WGS sequence"/>
</dbReference>
<dbReference type="PANTHER" id="PTHR43711">
    <property type="entry name" value="TWO-COMPONENT HISTIDINE KINASE"/>
    <property type="match status" value="1"/>
</dbReference>
<dbReference type="InterPro" id="IPR004358">
    <property type="entry name" value="Sig_transdc_His_kin-like_C"/>
</dbReference>
<dbReference type="SMART" id="SM00387">
    <property type="entry name" value="HATPase_c"/>
    <property type="match status" value="1"/>
</dbReference>
<organism evidence="9 10">
    <name type="scientific">Planktothrix tepida PCC 9214</name>
    <dbReference type="NCBI Taxonomy" id="671072"/>
    <lineage>
        <taxon>Bacteria</taxon>
        <taxon>Bacillati</taxon>
        <taxon>Cyanobacteriota</taxon>
        <taxon>Cyanophyceae</taxon>
        <taxon>Oscillatoriophycideae</taxon>
        <taxon>Oscillatoriales</taxon>
        <taxon>Microcoleaceae</taxon>
        <taxon>Planktothrix</taxon>
    </lineage>
</organism>
<dbReference type="Pfam" id="PF00512">
    <property type="entry name" value="HisKA"/>
    <property type="match status" value="1"/>
</dbReference>
<evidence type="ECO:0000256" key="5">
    <source>
        <dbReference type="ARBA" id="ARBA00022777"/>
    </source>
</evidence>
<evidence type="ECO:0000259" key="8">
    <source>
        <dbReference type="PROSITE" id="PS50109"/>
    </source>
</evidence>
<keyword evidence="4" id="KW-0808">Transferase</keyword>
<dbReference type="Gene3D" id="3.30.565.10">
    <property type="entry name" value="Histidine kinase-like ATPase, C-terminal domain"/>
    <property type="match status" value="1"/>
</dbReference>
<dbReference type="InterPro" id="IPR003018">
    <property type="entry name" value="GAF"/>
</dbReference>
<dbReference type="Gene3D" id="1.10.287.130">
    <property type="match status" value="1"/>
</dbReference>
<dbReference type="InterPro" id="IPR036890">
    <property type="entry name" value="HATPase_C_sf"/>
</dbReference>
<dbReference type="InterPro" id="IPR033415">
    <property type="entry name" value="CHASE6_C"/>
</dbReference>
<feature type="domain" description="Histidine kinase" evidence="8">
    <location>
        <begin position="453"/>
        <end position="674"/>
    </location>
</feature>
<comment type="catalytic activity">
    <reaction evidence="1">
        <text>ATP + protein L-histidine = ADP + protein N-phospho-L-histidine.</text>
        <dbReference type="EC" id="2.7.13.3"/>
    </reaction>
</comment>
<gene>
    <name evidence="9" type="ORF">PL9214510105</name>
</gene>
<dbReference type="SUPFAM" id="SSF55781">
    <property type="entry name" value="GAF domain-like"/>
    <property type="match status" value="1"/>
</dbReference>
<dbReference type="SMART" id="SM00065">
    <property type="entry name" value="GAF"/>
    <property type="match status" value="1"/>
</dbReference>
<dbReference type="EC" id="2.7.13.3" evidence="2"/>
<protein>
    <recommendedName>
        <fullName evidence="2">histidine kinase</fullName>
        <ecNumber evidence="2">2.7.13.3</ecNumber>
    </recommendedName>
</protein>
<evidence type="ECO:0000256" key="3">
    <source>
        <dbReference type="ARBA" id="ARBA00022553"/>
    </source>
</evidence>
<feature type="coiled-coil region" evidence="7">
    <location>
        <begin position="426"/>
        <end position="453"/>
    </location>
</feature>